<proteinExistence type="predicted"/>
<dbReference type="RefSeq" id="WP_386405569.1">
    <property type="nucleotide sequence ID" value="NZ_JBHTJH010000004.1"/>
</dbReference>
<reference evidence="2" key="1">
    <citation type="journal article" date="2019" name="Int. J. Syst. Evol. Microbiol.">
        <title>The Global Catalogue of Microorganisms (GCM) 10K type strain sequencing project: providing services to taxonomists for standard genome sequencing and annotation.</title>
        <authorList>
            <consortium name="The Broad Institute Genomics Platform"/>
            <consortium name="The Broad Institute Genome Sequencing Center for Infectious Disease"/>
            <person name="Wu L."/>
            <person name="Ma J."/>
        </authorList>
    </citation>
    <scope>NUCLEOTIDE SEQUENCE [LARGE SCALE GENOMIC DNA]</scope>
    <source>
        <strain evidence="2">CCUG 62952</strain>
    </source>
</reference>
<evidence type="ECO:0008006" key="3">
    <source>
        <dbReference type="Google" id="ProtNLM"/>
    </source>
</evidence>
<name>A0ABW3CVN3_9FLAO</name>
<dbReference type="PROSITE" id="PS51257">
    <property type="entry name" value="PROKAR_LIPOPROTEIN"/>
    <property type="match status" value="1"/>
</dbReference>
<evidence type="ECO:0000313" key="2">
    <source>
        <dbReference type="Proteomes" id="UP001596978"/>
    </source>
</evidence>
<dbReference type="InterPro" id="IPR011050">
    <property type="entry name" value="Pectin_lyase_fold/virulence"/>
</dbReference>
<accession>A0ABW3CVN3</accession>
<protein>
    <recommendedName>
        <fullName evidence="3">Right handed beta helix domain-containing protein</fullName>
    </recommendedName>
</protein>
<organism evidence="1 2">
    <name type="scientific">Sungkyunkwania multivorans</name>
    <dbReference type="NCBI Taxonomy" id="1173618"/>
    <lineage>
        <taxon>Bacteria</taxon>
        <taxon>Pseudomonadati</taxon>
        <taxon>Bacteroidota</taxon>
        <taxon>Flavobacteriia</taxon>
        <taxon>Flavobacteriales</taxon>
        <taxon>Flavobacteriaceae</taxon>
        <taxon>Sungkyunkwania</taxon>
    </lineage>
</organism>
<evidence type="ECO:0000313" key="1">
    <source>
        <dbReference type="EMBL" id="MFD0861824.1"/>
    </source>
</evidence>
<sequence>MRQYLYALGLVAIIIALGACRNDFEFSPSTGDLGFSKDTIYLDTVFTNIGSSTYNLRVYNNSDNDISIPSVRLERGDDSRYRLNVDGQAGKAFTNVEILAKDSIFVFVETTVDITEFAATATEFLYTDKILFDEGADQQDVDLVTLIKDAVFLFPERTVVNGETITETLILGSGEDAVEIEGFFLDNTQLNFTNEKPYVIYGYAAVPGGETLTIDAGARVHFHAGSGLIVANNGTLQVNGALSTDLDLLENEVIFEGDRLEPGFANVPGQWGAIWLTDGSTANIISHATIRNATVGLLMDNNDGTTNPTLTLNGVQIYNSSVSGLLARTGHIVAENSVFGSSGQPSVQLTIGGNYDFKHCTIANYWNNSFRNTPALLINNYLELEDGSNFTQDLVQANFANTIVFGSNSTEFFLDPVPEAAFNYQFSNCLLRFGLSNPANPDLFDFSNEALYSGEIINMDPDFRNTQEEDFIIGDNSAANGQGDTTTASQVPTDILGVDRTASPDLGAYQHITFDSTRGNN</sequence>
<dbReference type="SUPFAM" id="SSF51126">
    <property type="entry name" value="Pectin lyase-like"/>
    <property type="match status" value="1"/>
</dbReference>
<comment type="caution">
    <text evidence="1">The sequence shown here is derived from an EMBL/GenBank/DDBJ whole genome shotgun (WGS) entry which is preliminary data.</text>
</comment>
<keyword evidence="2" id="KW-1185">Reference proteome</keyword>
<dbReference type="Proteomes" id="UP001596978">
    <property type="component" value="Unassembled WGS sequence"/>
</dbReference>
<dbReference type="EMBL" id="JBHTJH010000004">
    <property type="protein sequence ID" value="MFD0861824.1"/>
    <property type="molecule type" value="Genomic_DNA"/>
</dbReference>
<gene>
    <name evidence="1" type="ORF">ACFQ1M_06370</name>
</gene>